<dbReference type="EMBL" id="LEPB01000004">
    <property type="protein sequence ID" value="RCA10363.1"/>
    <property type="molecule type" value="Genomic_DNA"/>
</dbReference>
<evidence type="ECO:0000313" key="6">
    <source>
        <dbReference type="Proteomes" id="UP000254070"/>
    </source>
</evidence>
<reference evidence="3 5" key="1">
    <citation type="submission" date="2015-06" db="EMBL/GenBank/DDBJ databases">
        <title>The Genome Sequence of Enterococcus durans 4EA1.</title>
        <authorList>
            <consortium name="The Broad Institute Genomics Platform"/>
            <consortium name="The Broad Institute Genome Sequencing Center for Infectious Disease"/>
            <person name="Earl A.M."/>
            <person name="Van Tyne D."/>
            <person name="Lebreton F."/>
            <person name="Saavedra J.T."/>
            <person name="Gilmore M.S."/>
            <person name="Manson Mcguire A."/>
            <person name="Clock S."/>
            <person name="Crupain M."/>
            <person name="Rangan U."/>
            <person name="Young S."/>
            <person name="Abouelleil A."/>
            <person name="Cao P."/>
            <person name="Chapman S.B."/>
            <person name="Griggs A."/>
            <person name="Priest M."/>
            <person name="Shea T."/>
            <person name="Wortman J."/>
            <person name="Nusbaum C."/>
            <person name="Birren B."/>
        </authorList>
    </citation>
    <scope>NUCLEOTIDE SEQUENCE [LARGE SCALE GENOMIC DNA]</scope>
    <source>
        <strain evidence="3 5">4EA1</strain>
    </source>
</reference>
<evidence type="ECO:0000313" key="3">
    <source>
        <dbReference type="EMBL" id="RCA10363.1"/>
    </source>
</evidence>
<dbReference type="GeneID" id="56743743"/>
<keyword evidence="1" id="KW-0812">Transmembrane</keyword>
<dbReference type="EMBL" id="VYUT01000003">
    <property type="protein sequence ID" value="KAA9207532.1"/>
    <property type="molecule type" value="Genomic_DNA"/>
</dbReference>
<evidence type="ECO:0000313" key="2">
    <source>
        <dbReference type="EMBL" id="KAA9207532.1"/>
    </source>
</evidence>
<dbReference type="EMBL" id="UGIF01000002">
    <property type="protein sequence ID" value="STP29947.1"/>
    <property type="molecule type" value="Genomic_DNA"/>
</dbReference>
<evidence type="ECO:0000256" key="1">
    <source>
        <dbReference type="SAM" id="Phobius"/>
    </source>
</evidence>
<name>A0A248VAC1_9ENTE</name>
<keyword evidence="1" id="KW-1133">Transmembrane helix</keyword>
<dbReference type="Proteomes" id="UP000254070">
    <property type="component" value="Unassembled WGS sequence"/>
</dbReference>
<evidence type="ECO:0000313" key="4">
    <source>
        <dbReference type="EMBL" id="STP29947.1"/>
    </source>
</evidence>
<dbReference type="PANTHER" id="PTHR37304:SF1">
    <property type="entry name" value="MEMBRANE PROTEIN"/>
    <property type="match status" value="1"/>
</dbReference>
<dbReference type="Pfam" id="PF04070">
    <property type="entry name" value="DUF378"/>
    <property type="match status" value="1"/>
</dbReference>
<gene>
    <name evidence="3" type="ORF">EA71_01113</name>
    <name evidence="2" type="ORF">F6X95_02640</name>
    <name evidence="4" type="ORF">NCTC8129_02179</name>
</gene>
<dbReference type="AlphaFoldDB" id="A0A248VAC1"/>
<feature type="transmembrane region" description="Helical" evidence="1">
    <location>
        <begin position="7"/>
        <end position="25"/>
    </location>
</feature>
<dbReference type="InterPro" id="IPR007211">
    <property type="entry name" value="DUF378"/>
</dbReference>
<sequence>MKTLDVIALTLLIVGGLNWLLVGLLEFDLVATIAGGSTTILAKVIYIVVGICAIYCLKFFPLLTNRVER</sequence>
<dbReference type="Proteomes" id="UP000326078">
    <property type="component" value="Unassembled WGS sequence"/>
</dbReference>
<organism evidence="2 7">
    <name type="scientific">Enterococcus durans</name>
    <dbReference type="NCBI Taxonomy" id="53345"/>
    <lineage>
        <taxon>Bacteria</taxon>
        <taxon>Bacillati</taxon>
        <taxon>Bacillota</taxon>
        <taxon>Bacilli</taxon>
        <taxon>Lactobacillales</taxon>
        <taxon>Enterococcaceae</taxon>
        <taxon>Enterococcus</taxon>
    </lineage>
</organism>
<evidence type="ECO:0000313" key="5">
    <source>
        <dbReference type="Proteomes" id="UP000252797"/>
    </source>
</evidence>
<dbReference type="RefSeq" id="WP_081133416.1">
    <property type="nucleotide sequence ID" value="NZ_CABGJE010000001.1"/>
</dbReference>
<proteinExistence type="predicted"/>
<evidence type="ECO:0000313" key="7">
    <source>
        <dbReference type="Proteomes" id="UP000326078"/>
    </source>
</evidence>
<keyword evidence="1" id="KW-0472">Membrane</keyword>
<dbReference type="PANTHER" id="PTHR37304">
    <property type="entry name" value="MEMBRANE PROTEIN-RELATED"/>
    <property type="match status" value="1"/>
</dbReference>
<dbReference type="Proteomes" id="UP000252797">
    <property type="component" value="Unassembled WGS sequence"/>
</dbReference>
<accession>A0A248VAC1</accession>
<reference evidence="2 7" key="3">
    <citation type="submission" date="2019-09" db="EMBL/GenBank/DDBJ databases">
        <title>Vancomyinc resistant enterococci isolated from farm animals in Switzerland.</title>
        <authorList>
            <person name="Stevens M.J.A."/>
            <person name="Stephan R."/>
            <person name="Morach M."/>
            <person name="Nuesch-Inderbinen M."/>
        </authorList>
    </citation>
    <scope>NUCLEOTIDE SEQUENCE [LARGE SCALE GENOMIC DNA]</scope>
    <source>
        <strain evidence="2 7">GH27</strain>
    </source>
</reference>
<reference evidence="4 6" key="2">
    <citation type="submission" date="2018-06" db="EMBL/GenBank/DDBJ databases">
        <authorList>
            <consortium name="Pathogen Informatics"/>
            <person name="Doyle S."/>
        </authorList>
    </citation>
    <scope>NUCLEOTIDE SEQUENCE [LARGE SCALE GENOMIC DNA]</scope>
    <source>
        <strain evidence="4 6">NCTC8129</strain>
    </source>
</reference>
<protein>
    <submittedName>
        <fullName evidence="2">DUF378 domain-containing protein</fullName>
    </submittedName>
    <submittedName>
        <fullName evidence="4">DUF378-containing protein</fullName>
    </submittedName>
</protein>
<feature type="transmembrane region" description="Helical" evidence="1">
    <location>
        <begin position="45"/>
        <end position="63"/>
    </location>
</feature>